<organism evidence="1 2">
    <name type="scientific">Dreissena polymorpha</name>
    <name type="common">Zebra mussel</name>
    <name type="synonym">Mytilus polymorpha</name>
    <dbReference type="NCBI Taxonomy" id="45954"/>
    <lineage>
        <taxon>Eukaryota</taxon>
        <taxon>Metazoa</taxon>
        <taxon>Spiralia</taxon>
        <taxon>Lophotrochozoa</taxon>
        <taxon>Mollusca</taxon>
        <taxon>Bivalvia</taxon>
        <taxon>Autobranchia</taxon>
        <taxon>Heteroconchia</taxon>
        <taxon>Euheterodonta</taxon>
        <taxon>Imparidentia</taxon>
        <taxon>Neoheterodontei</taxon>
        <taxon>Myida</taxon>
        <taxon>Dreissenoidea</taxon>
        <taxon>Dreissenidae</taxon>
        <taxon>Dreissena</taxon>
    </lineage>
</organism>
<keyword evidence="2" id="KW-1185">Reference proteome</keyword>
<gene>
    <name evidence="1" type="ORF">DPMN_061871</name>
</gene>
<dbReference type="EMBL" id="JAIWYP010000013">
    <property type="protein sequence ID" value="KAH3719043.1"/>
    <property type="molecule type" value="Genomic_DNA"/>
</dbReference>
<proteinExistence type="predicted"/>
<evidence type="ECO:0000313" key="1">
    <source>
        <dbReference type="EMBL" id="KAH3719043.1"/>
    </source>
</evidence>
<sequence>MEEPTKKKRTSRCPLMGCTSESRHLSRHVYQRHLPERFELGNLADPAWQGARLRRLRWLALQLVEDDRLGILLES</sequence>
<accession>A0A9D4HIU4</accession>
<name>A0A9D4HIU4_DREPO</name>
<reference evidence="1" key="2">
    <citation type="submission" date="2020-11" db="EMBL/GenBank/DDBJ databases">
        <authorList>
            <person name="McCartney M.A."/>
            <person name="Auch B."/>
            <person name="Kono T."/>
            <person name="Mallez S."/>
            <person name="Becker A."/>
            <person name="Gohl D.M."/>
            <person name="Silverstein K.A.T."/>
            <person name="Koren S."/>
            <person name="Bechman K.B."/>
            <person name="Herman A."/>
            <person name="Abrahante J.E."/>
            <person name="Garbe J."/>
        </authorList>
    </citation>
    <scope>NUCLEOTIDE SEQUENCE</scope>
    <source>
        <strain evidence="1">Duluth1</strain>
        <tissue evidence="1">Whole animal</tissue>
    </source>
</reference>
<dbReference type="AlphaFoldDB" id="A0A9D4HIU4"/>
<dbReference type="Proteomes" id="UP000828390">
    <property type="component" value="Unassembled WGS sequence"/>
</dbReference>
<evidence type="ECO:0000313" key="2">
    <source>
        <dbReference type="Proteomes" id="UP000828390"/>
    </source>
</evidence>
<comment type="caution">
    <text evidence="1">The sequence shown here is derived from an EMBL/GenBank/DDBJ whole genome shotgun (WGS) entry which is preliminary data.</text>
</comment>
<reference evidence="1" key="1">
    <citation type="journal article" date="2019" name="bioRxiv">
        <title>The Genome of the Zebra Mussel, Dreissena polymorpha: A Resource for Invasive Species Research.</title>
        <authorList>
            <person name="McCartney M.A."/>
            <person name="Auch B."/>
            <person name="Kono T."/>
            <person name="Mallez S."/>
            <person name="Zhang Y."/>
            <person name="Obille A."/>
            <person name="Becker A."/>
            <person name="Abrahante J.E."/>
            <person name="Garbe J."/>
            <person name="Badalamenti J.P."/>
            <person name="Herman A."/>
            <person name="Mangelson H."/>
            <person name="Liachko I."/>
            <person name="Sullivan S."/>
            <person name="Sone E.D."/>
            <person name="Koren S."/>
            <person name="Silverstein K.A.T."/>
            <person name="Beckman K.B."/>
            <person name="Gohl D.M."/>
        </authorList>
    </citation>
    <scope>NUCLEOTIDE SEQUENCE</scope>
    <source>
        <strain evidence="1">Duluth1</strain>
        <tissue evidence="1">Whole animal</tissue>
    </source>
</reference>
<protein>
    <submittedName>
        <fullName evidence="1">Uncharacterized protein</fullName>
    </submittedName>
</protein>